<comment type="caution">
    <text evidence="14">The sequence shown here is derived from an EMBL/GenBank/DDBJ whole genome shotgun (WGS) entry which is preliminary data.</text>
</comment>
<evidence type="ECO:0000313" key="14">
    <source>
        <dbReference type="EMBL" id="CAD5207100.1"/>
    </source>
</evidence>
<protein>
    <recommendedName>
        <fullName evidence="11">Serine/threonine-protein kinase RIO3</fullName>
        <ecNumber evidence="11">2.7.11.1</ecNumber>
    </recommendedName>
</protein>
<dbReference type="PROSITE" id="PS01245">
    <property type="entry name" value="RIO1"/>
    <property type="match status" value="1"/>
</dbReference>
<dbReference type="AlphaFoldDB" id="A0A811JUW4"/>
<comment type="similarity">
    <text evidence="1 11">Belongs to the protein kinase superfamily. RIO-type Ser/Thr kinase family.</text>
</comment>
<dbReference type="InterPro" id="IPR011009">
    <property type="entry name" value="Kinase-like_dom_sf"/>
</dbReference>
<keyword evidence="5 11" id="KW-0547">Nucleotide-binding</keyword>
<feature type="domain" description="RIO kinase" evidence="13">
    <location>
        <begin position="233"/>
        <end position="477"/>
    </location>
</feature>
<dbReference type="EC" id="2.7.11.1" evidence="11"/>
<dbReference type="SMART" id="SM00090">
    <property type="entry name" value="RIO"/>
    <property type="match status" value="1"/>
</dbReference>
<evidence type="ECO:0000256" key="2">
    <source>
        <dbReference type="ARBA" id="ARBA00022527"/>
    </source>
</evidence>
<evidence type="ECO:0000256" key="6">
    <source>
        <dbReference type="ARBA" id="ARBA00022777"/>
    </source>
</evidence>
<evidence type="ECO:0000313" key="15">
    <source>
        <dbReference type="Proteomes" id="UP000614601"/>
    </source>
</evidence>
<evidence type="ECO:0000256" key="8">
    <source>
        <dbReference type="ARBA" id="ARBA00022842"/>
    </source>
</evidence>
<evidence type="ECO:0000259" key="13">
    <source>
        <dbReference type="SMART" id="SM00090"/>
    </source>
</evidence>
<evidence type="ECO:0000256" key="11">
    <source>
        <dbReference type="PIRNR" id="PIRNR038146"/>
    </source>
</evidence>
<dbReference type="Pfam" id="PF01163">
    <property type="entry name" value="RIO1"/>
    <property type="match status" value="1"/>
</dbReference>
<feature type="region of interest" description="Disordered" evidence="12">
    <location>
        <begin position="1"/>
        <end position="20"/>
    </location>
</feature>
<dbReference type="EMBL" id="CAJFCW020000001">
    <property type="protein sequence ID" value="CAG9084337.1"/>
    <property type="molecule type" value="Genomic_DNA"/>
</dbReference>
<dbReference type="CDD" id="cd05145">
    <property type="entry name" value="RIO1_like"/>
    <property type="match status" value="1"/>
</dbReference>
<proteinExistence type="inferred from homology"/>
<dbReference type="SUPFAM" id="SSF56112">
    <property type="entry name" value="Protein kinase-like (PK-like)"/>
    <property type="match status" value="1"/>
</dbReference>
<evidence type="ECO:0000256" key="9">
    <source>
        <dbReference type="ARBA" id="ARBA00047899"/>
    </source>
</evidence>
<comment type="catalytic activity">
    <reaction evidence="9 11">
        <text>L-threonyl-[protein] + ATP = O-phospho-L-threonyl-[protein] + ADP + H(+)</text>
        <dbReference type="Rhea" id="RHEA:46608"/>
        <dbReference type="Rhea" id="RHEA-COMP:11060"/>
        <dbReference type="Rhea" id="RHEA-COMP:11605"/>
        <dbReference type="ChEBI" id="CHEBI:15378"/>
        <dbReference type="ChEBI" id="CHEBI:30013"/>
        <dbReference type="ChEBI" id="CHEBI:30616"/>
        <dbReference type="ChEBI" id="CHEBI:61977"/>
        <dbReference type="ChEBI" id="CHEBI:456216"/>
        <dbReference type="EC" id="2.7.11.1"/>
    </reaction>
</comment>
<name>A0A811JUW4_9BILA</name>
<evidence type="ECO:0000256" key="12">
    <source>
        <dbReference type="SAM" id="MobiDB-lite"/>
    </source>
</evidence>
<evidence type="ECO:0000256" key="3">
    <source>
        <dbReference type="ARBA" id="ARBA00022679"/>
    </source>
</evidence>
<keyword evidence="7" id="KW-0067">ATP-binding</keyword>
<dbReference type="EMBL" id="CAJFDH010000001">
    <property type="protein sequence ID" value="CAD5207100.1"/>
    <property type="molecule type" value="Genomic_DNA"/>
</dbReference>
<dbReference type="OrthoDB" id="205248at2759"/>
<dbReference type="InterPro" id="IPR000687">
    <property type="entry name" value="RIO_kinase"/>
</dbReference>
<dbReference type="InterPro" id="IPR018935">
    <property type="entry name" value="RIO_kinase_CS"/>
</dbReference>
<organism evidence="14 15">
    <name type="scientific">Bursaphelenchus okinawaensis</name>
    <dbReference type="NCBI Taxonomy" id="465554"/>
    <lineage>
        <taxon>Eukaryota</taxon>
        <taxon>Metazoa</taxon>
        <taxon>Ecdysozoa</taxon>
        <taxon>Nematoda</taxon>
        <taxon>Chromadorea</taxon>
        <taxon>Rhabditida</taxon>
        <taxon>Tylenchina</taxon>
        <taxon>Tylenchomorpha</taxon>
        <taxon>Aphelenchoidea</taxon>
        <taxon>Aphelenchoididae</taxon>
        <taxon>Bursaphelenchus</taxon>
    </lineage>
</organism>
<evidence type="ECO:0000256" key="1">
    <source>
        <dbReference type="ARBA" id="ARBA00009196"/>
    </source>
</evidence>
<dbReference type="InterPro" id="IPR018934">
    <property type="entry name" value="RIO_dom"/>
</dbReference>
<reference evidence="14" key="1">
    <citation type="submission" date="2020-09" db="EMBL/GenBank/DDBJ databases">
        <authorList>
            <person name="Kikuchi T."/>
        </authorList>
    </citation>
    <scope>NUCLEOTIDE SEQUENCE</scope>
    <source>
        <strain evidence="14">SH1</strain>
    </source>
</reference>
<dbReference type="GO" id="GO:0046872">
    <property type="term" value="F:metal ion binding"/>
    <property type="evidence" value="ECO:0007669"/>
    <property type="project" value="UniProtKB-UniRule"/>
</dbReference>
<evidence type="ECO:0000256" key="7">
    <source>
        <dbReference type="ARBA" id="ARBA00022840"/>
    </source>
</evidence>
<keyword evidence="2 11" id="KW-0723">Serine/threonine-protein kinase</keyword>
<dbReference type="Gene3D" id="1.10.510.10">
    <property type="entry name" value="Transferase(Phosphotransferase) domain 1"/>
    <property type="match status" value="1"/>
</dbReference>
<evidence type="ECO:0000256" key="5">
    <source>
        <dbReference type="ARBA" id="ARBA00022741"/>
    </source>
</evidence>
<keyword evidence="6 11" id="KW-0418">Kinase</keyword>
<keyword evidence="3 11" id="KW-0808">Transferase</keyword>
<dbReference type="InterPro" id="IPR017406">
    <property type="entry name" value="Ser/Thr_kinase_Rio3"/>
</dbReference>
<dbReference type="Gene3D" id="3.30.200.20">
    <property type="entry name" value="Phosphorylase Kinase, domain 1"/>
    <property type="match status" value="1"/>
</dbReference>
<keyword evidence="4 11" id="KW-0479">Metal-binding</keyword>
<dbReference type="GO" id="GO:0004674">
    <property type="term" value="F:protein serine/threonine kinase activity"/>
    <property type="evidence" value="ECO:0007669"/>
    <property type="project" value="UniProtKB-UniRule"/>
</dbReference>
<gene>
    <name evidence="14" type="ORF">BOKJ2_LOCUS1784</name>
</gene>
<comment type="cofactor">
    <cofactor evidence="11">
        <name>Mg(2+)</name>
        <dbReference type="ChEBI" id="CHEBI:18420"/>
    </cofactor>
</comment>
<evidence type="ECO:0000256" key="4">
    <source>
        <dbReference type="ARBA" id="ARBA00022723"/>
    </source>
</evidence>
<dbReference type="PANTHER" id="PTHR45723">
    <property type="entry name" value="SERINE/THREONINE-PROTEIN KINASE RIO1"/>
    <property type="match status" value="1"/>
</dbReference>
<comment type="catalytic activity">
    <reaction evidence="10 11">
        <text>L-seryl-[protein] + ATP = O-phospho-L-seryl-[protein] + ADP + H(+)</text>
        <dbReference type="Rhea" id="RHEA:17989"/>
        <dbReference type="Rhea" id="RHEA-COMP:9863"/>
        <dbReference type="Rhea" id="RHEA-COMP:11604"/>
        <dbReference type="ChEBI" id="CHEBI:15378"/>
        <dbReference type="ChEBI" id="CHEBI:29999"/>
        <dbReference type="ChEBI" id="CHEBI:30616"/>
        <dbReference type="ChEBI" id="CHEBI:83421"/>
        <dbReference type="ChEBI" id="CHEBI:456216"/>
        <dbReference type="EC" id="2.7.11.1"/>
    </reaction>
</comment>
<dbReference type="InterPro" id="IPR051272">
    <property type="entry name" value="RIO-type_Ser/Thr_kinase"/>
</dbReference>
<sequence length="538" mass="61932">MACWNGKWAEPKARTRNDTPPVASFTEIMSETLAEQLQTEEMSEFEQLQEALEASLKEFEAEDFDQETKDRLLAMQLSEDPDCSADKRMALELQRQFDREDELNEQLGEGLTSGGSTTVGLISTRHDYEKFELDDSDEDSFDEDECREIATNDYYSYQKETFPPCGFRRNQNGEIITKHNKEMSDRRNCQRLFQSSSGLKSGDLVGERINTKIANELERFGNMEMKRKARLKDKDEKAMSDASLDAKSRLILLKWINNGDIDRVEGVVAMGKESTVLHGILDELSEQGTSERENLDEQHFAIKVYKQSLNAFRNRGEYIKNDFRFKNPRNILKVWATKEYMNLQRLNRAEMPCPTPLHVKRNVLLMTMVGTDGPAKKLRDIAWDSEVELADAFEQVKQIIIRMFRECKLVHGDLSEFNLLYNDNKVYVIDVAQAVDVSHPRALEFLARDIENVLNFFAKTGLENLPTSQSLFTTVTDLEMDEAKSLIPQVEAFEHENRGVNVRLNKANPSDCELSRMLSDQRIQKQQENDARHFGQSP</sequence>
<dbReference type="Proteomes" id="UP000614601">
    <property type="component" value="Unassembled WGS sequence"/>
</dbReference>
<dbReference type="PIRSF" id="PIRSF038146">
    <property type="entry name" value="Ser/Thr_PK_RIO3"/>
    <property type="match status" value="1"/>
</dbReference>
<accession>A0A811JUW4</accession>
<keyword evidence="15" id="KW-1185">Reference proteome</keyword>
<dbReference type="Proteomes" id="UP000783686">
    <property type="component" value="Unassembled WGS sequence"/>
</dbReference>
<dbReference type="GO" id="GO:0005524">
    <property type="term" value="F:ATP binding"/>
    <property type="evidence" value="ECO:0007669"/>
    <property type="project" value="UniProtKB-UniRule"/>
</dbReference>
<keyword evidence="8 11" id="KW-0460">Magnesium</keyword>
<evidence type="ECO:0000256" key="10">
    <source>
        <dbReference type="ARBA" id="ARBA00048679"/>
    </source>
</evidence>